<comment type="caution">
    <text evidence="1">The sequence shown here is derived from an EMBL/GenBank/DDBJ whole genome shotgun (WGS) entry which is preliminary data.</text>
</comment>
<organism evidence="1 2">
    <name type="scientific">Ruthenibacterium lactatiformans</name>
    <dbReference type="NCBI Taxonomy" id="1550024"/>
    <lineage>
        <taxon>Bacteria</taxon>
        <taxon>Bacillati</taxon>
        <taxon>Bacillota</taxon>
        <taxon>Clostridia</taxon>
        <taxon>Eubacteriales</taxon>
        <taxon>Oscillospiraceae</taxon>
        <taxon>Ruthenibacterium</taxon>
    </lineage>
</organism>
<evidence type="ECO:0000313" key="1">
    <source>
        <dbReference type="EMBL" id="KJF41236.1"/>
    </source>
</evidence>
<accession>A0A0D8J403</accession>
<sequence>MTVRQLSNEVDEIQCKAIIQQYDYEKNDYEFRVCLSELYSGLDEYERVMDRRVKYIFADMEETDSVFKTKQPVLIIEVEDEE</sequence>
<gene>
    <name evidence="1" type="ORF">TQ39_03315</name>
</gene>
<dbReference type="Proteomes" id="UP000032483">
    <property type="component" value="Unassembled WGS sequence"/>
</dbReference>
<reference evidence="1" key="1">
    <citation type="submission" date="2015-02" db="EMBL/GenBank/DDBJ databases">
        <title>A novel member of the family Ruminococcaceae isolated from human feces.</title>
        <authorList>
            <person name="Shkoporov A.N."/>
            <person name="Chaplin A.V."/>
            <person name="Motuzova O.V."/>
            <person name="Kafarskaia L.I."/>
            <person name="Khokhlova E.V."/>
            <person name="Efimov B.A."/>
        </authorList>
    </citation>
    <scope>NUCLEOTIDE SEQUENCE [LARGE SCALE GENOMIC DNA]</scope>
    <source>
        <strain evidence="1">585-1</strain>
    </source>
</reference>
<name>A0A0D8J403_9FIRM</name>
<protein>
    <submittedName>
        <fullName evidence="1">Uncharacterized protein</fullName>
    </submittedName>
</protein>
<keyword evidence="2" id="KW-1185">Reference proteome</keyword>
<proteinExistence type="predicted"/>
<dbReference type="GeneID" id="42855664"/>
<dbReference type="EMBL" id="JXXK01000002">
    <property type="protein sequence ID" value="KJF41236.1"/>
    <property type="molecule type" value="Genomic_DNA"/>
</dbReference>
<dbReference type="AlphaFoldDB" id="A0A0D8J403"/>
<evidence type="ECO:0000313" key="2">
    <source>
        <dbReference type="Proteomes" id="UP000032483"/>
    </source>
</evidence>
<dbReference type="RefSeq" id="WP_050004550.1">
    <property type="nucleotide sequence ID" value="NZ_JAFHCJ010000005.1"/>
</dbReference>